<dbReference type="OrthoDB" id="3497533at2"/>
<protein>
    <submittedName>
        <fullName evidence="1">Uncharacterized protein</fullName>
    </submittedName>
</protein>
<gene>
    <name evidence="1" type="ORF">EDE15_0729</name>
</gene>
<evidence type="ECO:0000313" key="2">
    <source>
        <dbReference type="Proteomes" id="UP000269669"/>
    </source>
</evidence>
<sequence length="406" mass="45126">MDGGRNSTSVVPLRDILAANFCANREYTLVLFDRLPSDQQELLRDLTKDPEFYGVLLPPSNTQRKPKSTCQSTALLLYSLMEPGPIPAYVQATLGASANQAIAELVLDEVLMIEHEGAFVCGSAAYDLLYSEPHSHQTPTALSDLTRSALEYGQMLGLEDPTMLSARLYAYNRVPLSPRWKRLLPDRDGAAKWLGIDRKGELRPLLDDRWELIAPSAEMEGWFQWSPRSKPPRNGDTETGYKLYVSPTPEVTQQAFKAVVDCLANSEAYHFKAGDDGYGLLRPDKIVLYFRSFAALEKVAHSIAECLPGCPAQGVPFTAAFNGSRLLSWGVDPPRQSGVLAWQERESWRLWITNRIAVAMIAASQSQNGRLAPWRFALERLRLDAIDTDTWTPLAAFGHAPAMEAN</sequence>
<name>A0A3R9WEG3_9BACT</name>
<keyword evidence="2" id="KW-1185">Reference proteome</keyword>
<evidence type="ECO:0000313" key="1">
    <source>
        <dbReference type="EMBL" id="RSL15247.1"/>
    </source>
</evidence>
<dbReference type="Proteomes" id="UP000269669">
    <property type="component" value="Unassembled WGS sequence"/>
</dbReference>
<comment type="caution">
    <text evidence="1">The sequence shown here is derived from an EMBL/GenBank/DDBJ whole genome shotgun (WGS) entry which is preliminary data.</text>
</comment>
<dbReference type="AlphaFoldDB" id="A0A3R9WEG3"/>
<reference evidence="1 2" key="1">
    <citation type="submission" date="2018-12" db="EMBL/GenBank/DDBJ databases">
        <title>Sequencing of bacterial isolates from soil warming experiment in Harvard Forest, Massachusetts, USA.</title>
        <authorList>
            <person name="Deangelis K."/>
        </authorList>
    </citation>
    <scope>NUCLEOTIDE SEQUENCE [LARGE SCALE GENOMIC DNA]</scope>
    <source>
        <strain evidence="1 2">EB153</strain>
    </source>
</reference>
<organism evidence="1 2">
    <name type="scientific">Edaphobacter aggregans</name>
    <dbReference type="NCBI Taxonomy" id="570835"/>
    <lineage>
        <taxon>Bacteria</taxon>
        <taxon>Pseudomonadati</taxon>
        <taxon>Acidobacteriota</taxon>
        <taxon>Terriglobia</taxon>
        <taxon>Terriglobales</taxon>
        <taxon>Acidobacteriaceae</taxon>
        <taxon>Edaphobacter</taxon>
    </lineage>
</organism>
<dbReference type="EMBL" id="RSDW01000001">
    <property type="protein sequence ID" value="RSL15247.1"/>
    <property type="molecule type" value="Genomic_DNA"/>
</dbReference>
<proteinExistence type="predicted"/>
<accession>A0A3R9WEG3</accession>
<dbReference type="RefSeq" id="WP_125484012.1">
    <property type="nucleotide sequence ID" value="NZ_RSDW01000001.1"/>
</dbReference>